<dbReference type="GeneID" id="77732700"/>
<name>A0AA38LTH4_9TREE</name>
<keyword evidence="5" id="KW-0627">Porphyrin biosynthesis</keyword>
<dbReference type="EMBL" id="JAKWFO010000005">
    <property type="protein sequence ID" value="KAI9636867.1"/>
    <property type="molecule type" value="Genomic_DNA"/>
</dbReference>
<gene>
    <name evidence="9" type="ORF">MKK02DRAFT_45575</name>
</gene>
<dbReference type="Proteomes" id="UP001164286">
    <property type="component" value="Unassembled WGS sequence"/>
</dbReference>
<comment type="caution">
    <text evidence="9">The sequence shown here is derived from an EMBL/GenBank/DDBJ whole genome shotgun (WGS) entry which is preliminary data.</text>
</comment>
<keyword evidence="4" id="KW-0520">NAD</keyword>
<proteinExistence type="predicted"/>
<evidence type="ECO:0000256" key="6">
    <source>
        <dbReference type="ARBA" id="ARBA00047561"/>
    </source>
</evidence>
<comment type="catalytic activity">
    <reaction evidence="6">
        <text>precorrin-2 + NAD(+) = sirohydrochlorin + NADH + 2 H(+)</text>
        <dbReference type="Rhea" id="RHEA:15613"/>
        <dbReference type="ChEBI" id="CHEBI:15378"/>
        <dbReference type="ChEBI" id="CHEBI:57540"/>
        <dbReference type="ChEBI" id="CHEBI:57945"/>
        <dbReference type="ChEBI" id="CHEBI:58351"/>
        <dbReference type="ChEBI" id="CHEBI:58827"/>
        <dbReference type="EC" id="1.3.1.76"/>
    </reaction>
</comment>
<dbReference type="GO" id="GO:0019354">
    <property type="term" value="P:siroheme biosynthetic process"/>
    <property type="evidence" value="ECO:0007669"/>
    <property type="project" value="InterPro"/>
</dbReference>
<dbReference type="Gene3D" id="3.30.160.110">
    <property type="entry name" value="Siroheme synthase, domain 2"/>
    <property type="match status" value="1"/>
</dbReference>
<dbReference type="EC" id="1.3.1.76" evidence="2"/>
<evidence type="ECO:0000256" key="3">
    <source>
        <dbReference type="ARBA" id="ARBA00023002"/>
    </source>
</evidence>
<keyword evidence="10" id="KW-1185">Reference proteome</keyword>
<dbReference type="RefSeq" id="XP_052946644.1">
    <property type="nucleotide sequence ID" value="XM_053093495.1"/>
</dbReference>
<dbReference type="InterPro" id="IPR028162">
    <property type="entry name" value="Met8_C"/>
</dbReference>
<evidence type="ECO:0000313" key="10">
    <source>
        <dbReference type="Proteomes" id="UP001164286"/>
    </source>
</evidence>
<evidence type="ECO:0000256" key="2">
    <source>
        <dbReference type="ARBA" id="ARBA00012400"/>
    </source>
</evidence>
<dbReference type="GO" id="GO:0004325">
    <property type="term" value="F:ferrochelatase activity"/>
    <property type="evidence" value="ECO:0007669"/>
    <property type="project" value="InterPro"/>
</dbReference>
<feature type="domain" description="Siroheme synthase central" evidence="8">
    <location>
        <begin position="144"/>
        <end position="168"/>
    </location>
</feature>
<dbReference type="Pfam" id="PF14823">
    <property type="entry name" value="Sirohm_synth_C"/>
    <property type="match status" value="1"/>
</dbReference>
<sequence length="287" mass="31200">MGIAEAAPPPEEYPPIVKGASLLIAYQLKNRRVLLIGGGVVASGRLFFLLESGAHVTIVAPSPLEPSIAHRLTTNADDITWHDRDYTGRSDPIIVDDFVMVLTAIDNNPLSREVCYMAREKHIPVNVADVPPECDFYFGAQLRRGPLQVMVSTQGQGPKIGAMVRDRVIAALPENVEEAIAGVGELRGELRKRAPGVGGELGQQRMAWMIGMCDSWSLDLMGDFRSEALRNRVLEEGWEKGKKVVGPNDVGQCPSLWAERVIGEYCSRLGGWATVCGFLGGITVGYS</sequence>
<dbReference type="Pfam" id="PF13241">
    <property type="entry name" value="NAD_binding_7"/>
    <property type="match status" value="1"/>
</dbReference>
<dbReference type="PANTHER" id="PTHR35330:SF1">
    <property type="entry name" value="SIROHEME BIOSYNTHESIS PROTEIN MET8"/>
    <property type="match status" value="1"/>
</dbReference>
<reference evidence="9" key="1">
    <citation type="journal article" date="2022" name="G3 (Bethesda)">
        <title>High quality genome of the basidiomycete yeast Dioszegia hungarica PDD-24b-2 isolated from cloud water.</title>
        <authorList>
            <person name="Jarrige D."/>
            <person name="Haridas S."/>
            <person name="Bleykasten-Grosshans C."/>
            <person name="Joly M."/>
            <person name="Nadalig T."/>
            <person name="Sancelme M."/>
            <person name="Vuilleumier S."/>
            <person name="Grigoriev I.V."/>
            <person name="Amato P."/>
            <person name="Bringel F."/>
        </authorList>
    </citation>
    <scope>NUCLEOTIDE SEQUENCE</scope>
    <source>
        <strain evidence="9">PDD-24b-2</strain>
    </source>
</reference>
<dbReference type="InterPro" id="IPR028161">
    <property type="entry name" value="Met8-like"/>
</dbReference>
<dbReference type="SUPFAM" id="SSF75615">
    <property type="entry name" value="Siroheme synthase middle domains-like"/>
    <property type="match status" value="1"/>
</dbReference>
<evidence type="ECO:0000256" key="4">
    <source>
        <dbReference type="ARBA" id="ARBA00023027"/>
    </source>
</evidence>
<dbReference type="Gene3D" id="3.40.50.720">
    <property type="entry name" value="NAD(P)-binding Rossmann-like Domain"/>
    <property type="match status" value="1"/>
</dbReference>
<dbReference type="GO" id="GO:0043115">
    <property type="term" value="F:precorrin-2 dehydrogenase activity"/>
    <property type="evidence" value="ECO:0007669"/>
    <property type="project" value="UniProtKB-EC"/>
</dbReference>
<evidence type="ECO:0000256" key="5">
    <source>
        <dbReference type="ARBA" id="ARBA00023244"/>
    </source>
</evidence>
<dbReference type="InterPro" id="IPR006367">
    <property type="entry name" value="Sirohaem_synthase_N"/>
</dbReference>
<evidence type="ECO:0000256" key="1">
    <source>
        <dbReference type="ARBA" id="ARBA00005010"/>
    </source>
</evidence>
<dbReference type="InterPro" id="IPR036291">
    <property type="entry name" value="NAD(P)-bd_dom_sf"/>
</dbReference>
<accession>A0AA38LTH4</accession>
<evidence type="ECO:0000259" key="7">
    <source>
        <dbReference type="Pfam" id="PF14823"/>
    </source>
</evidence>
<dbReference type="SUPFAM" id="SSF51735">
    <property type="entry name" value="NAD(P)-binding Rossmann-fold domains"/>
    <property type="match status" value="1"/>
</dbReference>
<organism evidence="9 10">
    <name type="scientific">Dioszegia hungarica</name>
    <dbReference type="NCBI Taxonomy" id="4972"/>
    <lineage>
        <taxon>Eukaryota</taxon>
        <taxon>Fungi</taxon>
        <taxon>Dikarya</taxon>
        <taxon>Basidiomycota</taxon>
        <taxon>Agaricomycotina</taxon>
        <taxon>Tremellomycetes</taxon>
        <taxon>Tremellales</taxon>
        <taxon>Bulleribasidiaceae</taxon>
        <taxon>Dioszegia</taxon>
    </lineage>
</organism>
<keyword evidence="3" id="KW-0560">Oxidoreductase</keyword>
<evidence type="ECO:0000259" key="8">
    <source>
        <dbReference type="Pfam" id="PF14824"/>
    </source>
</evidence>
<evidence type="ECO:0000313" key="9">
    <source>
        <dbReference type="EMBL" id="KAI9636867.1"/>
    </source>
</evidence>
<feature type="domain" description="Siroheme biosynthesis protein Met8 C-terminal" evidence="7">
    <location>
        <begin position="173"/>
        <end position="242"/>
    </location>
</feature>
<dbReference type="Pfam" id="PF14824">
    <property type="entry name" value="Sirohm_synth_M"/>
    <property type="match status" value="1"/>
</dbReference>
<dbReference type="PANTHER" id="PTHR35330">
    <property type="entry name" value="SIROHEME BIOSYNTHESIS PROTEIN MET8"/>
    <property type="match status" value="1"/>
</dbReference>
<dbReference type="AlphaFoldDB" id="A0AA38LTH4"/>
<dbReference type="InterPro" id="IPR028281">
    <property type="entry name" value="Sirohaem_synthase_central"/>
</dbReference>
<comment type="pathway">
    <text evidence="1">Porphyrin-containing compound metabolism; siroheme biosynthesis; sirohydrochlorin from precorrin-2: step 1/1.</text>
</comment>
<protein>
    <recommendedName>
        <fullName evidence="2">precorrin-2 dehydrogenase</fullName>
        <ecNumber evidence="2">1.3.1.76</ecNumber>
    </recommendedName>
</protein>
<dbReference type="NCBIfam" id="TIGR01470">
    <property type="entry name" value="cysG_Nterm"/>
    <property type="match status" value="1"/>
</dbReference>